<dbReference type="PANTHER" id="PTHR11995:SF33">
    <property type="entry name" value="NADH-QUINONE OXIDOREDUCTASE SUBUNIT B 2"/>
    <property type="match status" value="1"/>
</dbReference>
<sequence length="217" mass="23884">MSSEIGQGDGPLQSRTWDLDRHEGSMVQDLKDASIEPLAEPTIEVPDDLKNNLMITSVDALVNWGRKSALWPVTFGLACCAFEMIASAMGRFDIARFGMEAFRASPRQADLMIVAGTVTWKMSPAIKRIYDQMAEPKWVISMGVCATSGGPYYGSYSVVPGVDHIIPVDVYVPGCPPRPDALLYGIMELHEKIKRYHNLPNGPRLNPFGRGSKLESP</sequence>
<dbReference type="GO" id="GO:0015990">
    <property type="term" value="P:electron transport coupled proton transport"/>
    <property type="evidence" value="ECO:0007669"/>
    <property type="project" value="TreeGrafter"/>
</dbReference>
<proteinExistence type="inferred from homology"/>
<evidence type="ECO:0000256" key="3">
    <source>
        <dbReference type="ARBA" id="ARBA00022475"/>
    </source>
</evidence>
<keyword evidence="6" id="KW-1278">Translocase</keyword>
<dbReference type="NCBIfam" id="TIGR01957">
    <property type="entry name" value="nuoB_fam"/>
    <property type="match status" value="1"/>
</dbReference>
<dbReference type="PANTHER" id="PTHR11995">
    <property type="entry name" value="NADH DEHYDROGENASE"/>
    <property type="match status" value="1"/>
</dbReference>
<dbReference type="GO" id="GO:0016491">
    <property type="term" value="F:oxidoreductase activity"/>
    <property type="evidence" value="ECO:0007669"/>
    <property type="project" value="UniProtKB-KW"/>
</dbReference>
<keyword evidence="7" id="KW-0408">Iron</keyword>
<protein>
    <submittedName>
        <fullName evidence="12">NADH-ubiquinone oxidoreductase chain B</fullName>
        <ecNumber evidence="12">1.6.5.3</ecNumber>
    </submittedName>
</protein>
<dbReference type="GO" id="GO:0009060">
    <property type="term" value="P:aerobic respiration"/>
    <property type="evidence" value="ECO:0007669"/>
    <property type="project" value="TreeGrafter"/>
</dbReference>
<evidence type="ECO:0000259" key="11">
    <source>
        <dbReference type="Pfam" id="PF01058"/>
    </source>
</evidence>
<keyword evidence="12" id="KW-0830">Ubiquinone</keyword>
<feature type="domain" description="NADH:ubiquinone oxidoreductase-like 20kDa subunit" evidence="11">
    <location>
        <begin position="79"/>
        <end position="189"/>
    </location>
</feature>
<dbReference type="NCBIfam" id="NF005012">
    <property type="entry name" value="PRK06411.1"/>
    <property type="match status" value="1"/>
</dbReference>
<dbReference type="GO" id="GO:0046872">
    <property type="term" value="F:metal ion binding"/>
    <property type="evidence" value="ECO:0007669"/>
    <property type="project" value="UniProtKB-KW"/>
</dbReference>
<keyword evidence="9" id="KW-0520">NAD</keyword>
<dbReference type="GO" id="GO:0045271">
    <property type="term" value="C:respiratory chain complex I"/>
    <property type="evidence" value="ECO:0007669"/>
    <property type="project" value="TreeGrafter"/>
</dbReference>
<dbReference type="SUPFAM" id="SSF56770">
    <property type="entry name" value="HydA/Nqo6-like"/>
    <property type="match status" value="1"/>
</dbReference>
<dbReference type="PROSITE" id="PS01150">
    <property type="entry name" value="COMPLEX1_20K"/>
    <property type="match status" value="1"/>
</dbReference>
<evidence type="ECO:0000256" key="10">
    <source>
        <dbReference type="ARBA" id="ARBA00023136"/>
    </source>
</evidence>
<dbReference type="Pfam" id="PF01058">
    <property type="entry name" value="Oxidored_q6"/>
    <property type="match status" value="1"/>
</dbReference>
<evidence type="ECO:0000256" key="5">
    <source>
        <dbReference type="ARBA" id="ARBA00022723"/>
    </source>
</evidence>
<dbReference type="EMBL" id="FAXA01000387">
    <property type="protein sequence ID" value="CUV03274.1"/>
    <property type="molecule type" value="Genomic_DNA"/>
</dbReference>
<evidence type="ECO:0000313" key="12">
    <source>
        <dbReference type="EMBL" id="CUV03274.1"/>
    </source>
</evidence>
<evidence type="ECO:0000256" key="8">
    <source>
        <dbReference type="ARBA" id="ARBA00023014"/>
    </source>
</evidence>
<gene>
    <name evidence="12" type="ORF">MGWOODY_Clf2160</name>
</gene>
<organism evidence="12">
    <name type="scientific">hydrothermal vent metagenome</name>
    <dbReference type="NCBI Taxonomy" id="652676"/>
    <lineage>
        <taxon>unclassified sequences</taxon>
        <taxon>metagenomes</taxon>
        <taxon>ecological metagenomes</taxon>
    </lineage>
</organism>
<keyword evidence="12" id="KW-0560">Oxidoreductase</keyword>
<evidence type="ECO:0000256" key="9">
    <source>
        <dbReference type="ARBA" id="ARBA00023027"/>
    </source>
</evidence>
<dbReference type="InterPro" id="IPR006138">
    <property type="entry name" value="NADH_UQ_OxRdtase_20Kd_su"/>
</dbReference>
<evidence type="ECO:0000256" key="1">
    <source>
        <dbReference type="ARBA" id="ARBA00009173"/>
    </source>
</evidence>
<keyword evidence="3" id="KW-1003">Cell membrane</keyword>
<dbReference type="Gene3D" id="3.40.50.12280">
    <property type="match status" value="1"/>
</dbReference>
<evidence type="ECO:0000256" key="7">
    <source>
        <dbReference type="ARBA" id="ARBA00023004"/>
    </source>
</evidence>
<dbReference type="HAMAP" id="MF_01356">
    <property type="entry name" value="NDH1_NuoB"/>
    <property type="match status" value="1"/>
</dbReference>
<evidence type="ECO:0000256" key="6">
    <source>
        <dbReference type="ARBA" id="ARBA00022967"/>
    </source>
</evidence>
<keyword evidence="10" id="KW-0472">Membrane</keyword>
<keyword evidence="2" id="KW-0813">Transport</keyword>
<reference evidence="12" key="1">
    <citation type="submission" date="2015-10" db="EMBL/GenBank/DDBJ databases">
        <authorList>
            <person name="Gilbert D.G."/>
        </authorList>
    </citation>
    <scope>NUCLEOTIDE SEQUENCE</scope>
</reference>
<evidence type="ECO:0000256" key="4">
    <source>
        <dbReference type="ARBA" id="ARBA00022485"/>
    </source>
</evidence>
<accession>A0A160VAQ5</accession>
<comment type="similarity">
    <text evidence="1">Belongs to the complex I 20 kDa subunit family.</text>
</comment>
<dbReference type="GO" id="GO:0051539">
    <property type="term" value="F:4 iron, 4 sulfur cluster binding"/>
    <property type="evidence" value="ECO:0007669"/>
    <property type="project" value="UniProtKB-KW"/>
</dbReference>
<dbReference type="FunFam" id="3.40.50.12280:FF:000002">
    <property type="entry name" value="NADH-quinone oxidoreductase subunit B"/>
    <property type="match status" value="1"/>
</dbReference>
<name>A0A160VAQ5_9ZZZZ</name>
<dbReference type="AlphaFoldDB" id="A0A160VAQ5"/>
<dbReference type="GO" id="GO:0008137">
    <property type="term" value="F:NADH dehydrogenase (ubiquinone) activity"/>
    <property type="evidence" value="ECO:0007669"/>
    <property type="project" value="InterPro"/>
</dbReference>
<keyword evidence="5" id="KW-0479">Metal-binding</keyword>
<keyword evidence="8" id="KW-0411">Iron-sulfur</keyword>
<evidence type="ECO:0000256" key="2">
    <source>
        <dbReference type="ARBA" id="ARBA00022448"/>
    </source>
</evidence>
<dbReference type="GO" id="GO:0048038">
    <property type="term" value="F:quinone binding"/>
    <property type="evidence" value="ECO:0007669"/>
    <property type="project" value="InterPro"/>
</dbReference>
<dbReference type="EC" id="1.6.5.3" evidence="12"/>
<keyword evidence="4" id="KW-0004">4Fe-4S</keyword>
<dbReference type="InterPro" id="IPR006137">
    <property type="entry name" value="NADH_UbQ_OxRdtase-like_20kDa"/>
</dbReference>